<evidence type="ECO:0008006" key="5">
    <source>
        <dbReference type="Google" id="ProtNLM"/>
    </source>
</evidence>
<proteinExistence type="predicted"/>
<feature type="signal peptide" evidence="2">
    <location>
        <begin position="1"/>
        <end position="28"/>
    </location>
</feature>
<dbReference type="PROSITE" id="PS51257">
    <property type="entry name" value="PROKAR_LIPOPROTEIN"/>
    <property type="match status" value="1"/>
</dbReference>
<feature type="region of interest" description="Disordered" evidence="1">
    <location>
        <begin position="101"/>
        <end position="127"/>
    </location>
</feature>
<evidence type="ECO:0000256" key="1">
    <source>
        <dbReference type="SAM" id="MobiDB-lite"/>
    </source>
</evidence>
<evidence type="ECO:0000313" key="4">
    <source>
        <dbReference type="Proteomes" id="UP000064967"/>
    </source>
</evidence>
<reference evidence="3 4" key="1">
    <citation type="submission" date="2015-08" db="EMBL/GenBank/DDBJ databases">
        <authorList>
            <person name="Babu N.S."/>
            <person name="Beckwith C.J."/>
            <person name="Beseler K.G."/>
            <person name="Brison A."/>
            <person name="Carone J.V."/>
            <person name="Caskin T.P."/>
            <person name="Diamond M."/>
            <person name="Durham M.E."/>
            <person name="Foxe J.M."/>
            <person name="Go M."/>
            <person name="Henderson B.A."/>
            <person name="Jones I.B."/>
            <person name="McGettigan J.A."/>
            <person name="Micheletti S.J."/>
            <person name="Nasrallah M.E."/>
            <person name="Ortiz D."/>
            <person name="Piller C.R."/>
            <person name="Privatt S.R."/>
            <person name="Schneider S.L."/>
            <person name="Sharp S."/>
            <person name="Smith T.C."/>
            <person name="Stanton J.D."/>
            <person name="Ullery H.E."/>
            <person name="Wilson R.J."/>
            <person name="Serrano M.G."/>
            <person name="Buck G."/>
            <person name="Lee V."/>
            <person name="Wang Y."/>
            <person name="Carvalho R."/>
            <person name="Voegtly L."/>
            <person name="Shi R."/>
            <person name="Duckworth R."/>
            <person name="Johnson A."/>
            <person name="Loviza R."/>
            <person name="Walstead R."/>
            <person name="Shah Z."/>
            <person name="Kiflezghi M."/>
            <person name="Wade K."/>
            <person name="Ball S.L."/>
            <person name="Bradley K.W."/>
            <person name="Asai D.J."/>
            <person name="Bowman C.A."/>
            <person name="Russell D.A."/>
            <person name="Pope W.H."/>
            <person name="Jacobs-Sera D."/>
            <person name="Hendrix R.W."/>
            <person name="Hatfull G.F."/>
        </authorList>
    </citation>
    <scope>NUCLEOTIDE SEQUENCE [LARGE SCALE GENOMIC DNA]</scope>
    <source>
        <strain evidence="3 4">DSM 27648</strain>
    </source>
</reference>
<gene>
    <name evidence="3" type="ORF">AKJ09_02492</name>
</gene>
<dbReference type="EMBL" id="CP012333">
    <property type="protein sequence ID" value="AKU95828.1"/>
    <property type="molecule type" value="Genomic_DNA"/>
</dbReference>
<dbReference type="AlphaFoldDB" id="A0A0K1PQM7"/>
<sequence>MHSNRLAKLSAGVAIGAALIACGCTTSAPPPEATGDNATPLITPPGPTFFSCVCENGDRFQFCSVVLCGFEAEQGLCGLACDAVGSLNQSTSCEDNQAQCAPDAGTPTDAGVTTDAGNPNEGGGKSW</sequence>
<feature type="chain" id="PRO_5005466419" description="Lipoprotein" evidence="2">
    <location>
        <begin position="29"/>
        <end position="127"/>
    </location>
</feature>
<dbReference type="KEGG" id="llu:AKJ09_02492"/>
<dbReference type="RefSeq" id="WP_146647210.1">
    <property type="nucleotide sequence ID" value="NZ_CP012333.1"/>
</dbReference>
<evidence type="ECO:0000313" key="3">
    <source>
        <dbReference type="EMBL" id="AKU95828.1"/>
    </source>
</evidence>
<protein>
    <recommendedName>
        <fullName evidence="5">Lipoprotein</fullName>
    </recommendedName>
</protein>
<keyword evidence="2" id="KW-0732">Signal</keyword>
<dbReference type="Proteomes" id="UP000064967">
    <property type="component" value="Chromosome"/>
</dbReference>
<organism evidence="3 4">
    <name type="scientific">Labilithrix luteola</name>
    <dbReference type="NCBI Taxonomy" id="1391654"/>
    <lineage>
        <taxon>Bacteria</taxon>
        <taxon>Pseudomonadati</taxon>
        <taxon>Myxococcota</taxon>
        <taxon>Polyangia</taxon>
        <taxon>Polyangiales</taxon>
        <taxon>Labilitrichaceae</taxon>
        <taxon>Labilithrix</taxon>
    </lineage>
</organism>
<name>A0A0K1PQM7_9BACT</name>
<accession>A0A0K1PQM7</accession>
<keyword evidence="4" id="KW-1185">Reference proteome</keyword>
<evidence type="ECO:0000256" key="2">
    <source>
        <dbReference type="SAM" id="SignalP"/>
    </source>
</evidence>